<dbReference type="InterPro" id="IPR051268">
    <property type="entry name" value="Type-I_R_enzyme_R_subunit"/>
</dbReference>
<evidence type="ECO:0000256" key="11">
    <source>
        <dbReference type="RuleBase" id="RU364115"/>
    </source>
</evidence>
<dbReference type="NCBIfam" id="TIGR00348">
    <property type="entry name" value="hsdR"/>
    <property type="match status" value="1"/>
</dbReference>
<dbReference type="CDD" id="cd18030">
    <property type="entry name" value="DEXHc_RE_I_HsdR"/>
    <property type="match status" value="1"/>
</dbReference>
<keyword evidence="8 11" id="KW-0378">Hydrolase</keyword>
<dbReference type="EC" id="3.1.21.3" evidence="11"/>
<evidence type="ECO:0000256" key="1">
    <source>
        <dbReference type="ARBA" id="ARBA00000851"/>
    </source>
</evidence>
<dbReference type="Gene3D" id="3.90.1570.50">
    <property type="match status" value="1"/>
</dbReference>
<dbReference type="GO" id="GO:0009035">
    <property type="term" value="F:type I site-specific deoxyribonuclease activity"/>
    <property type="evidence" value="ECO:0007669"/>
    <property type="project" value="UniProtKB-EC"/>
</dbReference>
<dbReference type="PANTHER" id="PTHR30195">
    <property type="entry name" value="TYPE I SITE-SPECIFIC DEOXYRIBONUCLEASE PROTEIN SUBUNIT M AND R"/>
    <property type="match status" value="1"/>
</dbReference>
<evidence type="ECO:0000256" key="6">
    <source>
        <dbReference type="ARBA" id="ARBA00022747"/>
    </source>
</evidence>
<keyword evidence="10 11" id="KW-0238">DNA-binding</keyword>
<comment type="similarity">
    <text evidence="2 11">Belongs to the HsdR family.</text>
</comment>
<evidence type="ECO:0000256" key="9">
    <source>
        <dbReference type="ARBA" id="ARBA00022840"/>
    </source>
</evidence>
<keyword evidence="14" id="KW-1185">Reference proteome</keyword>
<evidence type="ECO:0000256" key="3">
    <source>
        <dbReference type="ARBA" id="ARBA00011296"/>
    </source>
</evidence>
<organism evidence="13 14">
    <name type="scientific">Microtetraspora glauca</name>
    <dbReference type="NCBI Taxonomy" id="1996"/>
    <lineage>
        <taxon>Bacteria</taxon>
        <taxon>Bacillati</taxon>
        <taxon>Actinomycetota</taxon>
        <taxon>Actinomycetes</taxon>
        <taxon>Streptosporangiales</taxon>
        <taxon>Streptosporangiaceae</taxon>
        <taxon>Microtetraspora</taxon>
    </lineage>
</organism>
<reference evidence="13 14" key="1">
    <citation type="submission" date="2024-06" db="EMBL/GenBank/DDBJ databases">
        <title>The Natural Products Discovery Center: Release of the First 8490 Sequenced Strains for Exploring Actinobacteria Biosynthetic Diversity.</title>
        <authorList>
            <person name="Kalkreuter E."/>
            <person name="Kautsar S.A."/>
            <person name="Yang D."/>
            <person name="Bader C.D."/>
            <person name="Teijaro C.N."/>
            <person name="Fluegel L."/>
            <person name="Davis C.M."/>
            <person name="Simpson J.R."/>
            <person name="Lauterbach L."/>
            <person name="Steele A.D."/>
            <person name="Gui C."/>
            <person name="Meng S."/>
            <person name="Li G."/>
            <person name="Viehrig K."/>
            <person name="Ye F."/>
            <person name="Su P."/>
            <person name="Kiefer A.F."/>
            <person name="Nichols A."/>
            <person name="Cepeda A.J."/>
            <person name="Yan W."/>
            <person name="Fan B."/>
            <person name="Jiang Y."/>
            <person name="Adhikari A."/>
            <person name="Zheng C.-J."/>
            <person name="Schuster L."/>
            <person name="Cowan T.M."/>
            <person name="Smanski M.J."/>
            <person name="Chevrette M.G."/>
            <person name="De Carvalho L.P.S."/>
            <person name="Shen B."/>
        </authorList>
    </citation>
    <scope>NUCLEOTIDE SEQUENCE [LARGE SCALE GENOMIC DNA]</scope>
    <source>
        <strain evidence="13 14">NPDC050100</strain>
    </source>
</reference>
<evidence type="ECO:0000313" key="14">
    <source>
        <dbReference type="Proteomes" id="UP001551675"/>
    </source>
</evidence>
<dbReference type="Gene3D" id="3.40.50.300">
    <property type="entry name" value="P-loop containing nucleotide triphosphate hydrolases"/>
    <property type="match status" value="3"/>
</dbReference>
<name>A0ABV3GIX0_MICGL</name>
<evidence type="ECO:0000256" key="10">
    <source>
        <dbReference type="ARBA" id="ARBA00023125"/>
    </source>
</evidence>
<dbReference type="Pfam" id="PF04313">
    <property type="entry name" value="HSDR_N"/>
    <property type="match status" value="1"/>
</dbReference>
<dbReference type="Proteomes" id="UP001551675">
    <property type="component" value="Unassembled WGS sequence"/>
</dbReference>
<evidence type="ECO:0000259" key="12">
    <source>
        <dbReference type="PROSITE" id="PS51192"/>
    </source>
</evidence>
<dbReference type="CDD" id="cd22332">
    <property type="entry name" value="HsdR_N"/>
    <property type="match status" value="1"/>
</dbReference>
<evidence type="ECO:0000256" key="4">
    <source>
        <dbReference type="ARBA" id="ARBA00022722"/>
    </source>
</evidence>
<keyword evidence="4" id="KW-0540">Nuclease</keyword>
<comment type="catalytic activity">
    <reaction evidence="1 11">
        <text>Endonucleolytic cleavage of DNA to give random double-stranded fragments with terminal 5'-phosphates, ATP is simultaneously hydrolyzed.</text>
        <dbReference type="EC" id="3.1.21.3"/>
    </reaction>
</comment>
<keyword evidence="6 11" id="KW-0680">Restriction system</keyword>
<dbReference type="Pfam" id="PF22679">
    <property type="entry name" value="T1R_D3-like"/>
    <property type="match status" value="1"/>
</dbReference>
<keyword evidence="5 11" id="KW-0547">Nucleotide-binding</keyword>
<evidence type="ECO:0000256" key="5">
    <source>
        <dbReference type="ARBA" id="ARBA00022741"/>
    </source>
</evidence>
<sequence length="1082" mass="120597">MSGYSEADLEYDVLEILGELGWDPKEGKQIAPGSGERESWDEAIIPGRLREAVARINPGLPAKAVDEVVQLVLTAESQDLRNENFRLHEFLTKGIRDIAYTDEYGAEQNPTVHLINRADPYDNDFLAVRQVTVVNAANKDIKSRFDVVLYLNGLPVGVVELKKPGDPHATSEIAKNQLDSYTKDAWRAFRSNVICLVSDGIEARYGTAFTSWNHYAPWKVNDSGRPVADVNSGWENSELVLSLFGLFDAARFIELLDGYVGFSRSDNGLMKLVAKPHQYFAVKRAVSKTIEAVRSNGKAGVVWHTQGSGKSLEMELYSGQVLRHKSLGNPTIVVITDRTDLDDQLFQGFNASELLPEKPVPVTSRNHLRTELTNRRTGGIYFTTLQKFGRTKAEKDSGTAHPLLSDRRNIIVIVDEAHRSHYDDLNGYARHLRDALPYATMIAFTGTPIRTAEKDTTAVFGELIDTYDLTRAVEDGATVPVFYESRLIPVHLPDGLTAEELDEQVDQATEGLDDNERKQVEQATAVMTSVYGAPARLEKLAADIVGHWEARSESMKQFIDAKGKAMIVCGTREICAALYGQIIAIRPDWRSDSVTEGKIKVIYSSSPSDPPELTAHRLRPSEQKTVQRRMKNADDDLEIIIVKDMLLTGFDAPPLHTLYLDRSMRGAQLMQTLARVNRTYLNKQDGLMVGYAPLHDNLLEALAEYSADDQSDAKSKPMGQDLLDEQHGAIAKVRDILDVLGNTHLHGYPWREGLAANSPKAWRDTVRGAAAFLRDPKHAGNQVDLEAEKREPTLKERFAAESARLFRFYGLCGNTGLLNDVKDDIVFFKEVRTVMAKFDAAERVAEGRPIPADVELFLKQLTAGAIEADAVTDLFAEAGLTRPDLSDLDEEYLKRMQAAHQPVLAIEALRRLVQQEMRKVTKHNIVRQQSFSDRLIDLMRKYTNQNLSAAEIIAKLIEMAKEVSADARRGEQFNPALNNDELAFFDAVAAKDTVKALMGDGDASIGEQKLAAIARDLVVAVRKNLSTDWAARDDVQAKLRSIIKRLLAKHGYPPEEEKEAIDKVIQQLETFADEWSPVTGQR</sequence>
<comment type="function">
    <text evidence="11">Subunit R is required for both nuclease and ATPase activities, but not for modification.</text>
</comment>
<evidence type="ECO:0000256" key="7">
    <source>
        <dbReference type="ARBA" id="ARBA00022759"/>
    </source>
</evidence>
<dbReference type="InterPro" id="IPR007409">
    <property type="entry name" value="Restrct_endonuc_type1_HsdR_N"/>
</dbReference>
<protein>
    <recommendedName>
        <fullName evidence="11">Type I restriction enzyme endonuclease subunit</fullName>
        <shortName evidence="11">R protein</shortName>
        <ecNumber evidence="11">3.1.21.3</ecNumber>
    </recommendedName>
</protein>
<comment type="subunit">
    <text evidence="3 11">The type I restriction/modification system is composed of three polypeptides R, M and S.</text>
</comment>
<dbReference type="InterPro" id="IPR027417">
    <property type="entry name" value="P-loop_NTPase"/>
</dbReference>
<dbReference type="PROSITE" id="PS51192">
    <property type="entry name" value="HELICASE_ATP_BIND_1"/>
    <property type="match status" value="1"/>
</dbReference>
<dbReference type="Pfam" id="PF11867">
    <property type="entry name" value="T1RH-like_C"/>
    <property type="match status" value="1"/>
</dbReference>
<evidence type="ECO:0000256" key="2">
    <source>
        <dbReference type="ARBA" id="ARBA00008598"/>
    </source>
</evidence>
<dbReference type="Pfam" id="PF18766">
    <property type="entry name" value="SWI2_SNF2"/>
    <property type="match status" value="1"/>
</dbReference>
<feature type="domain" description="Helicase ATP-binding" evidence="12">
    <location>
        <begin position="291"/>
        <end position="466"/>
    </location>
</feature>
<gene>
    <name evidence="13" type="ORF">AB0I59_22335</name>
</gene>
<comment type="caution">
    <text evidence="13">The sequence shown here is derived from an EMBL/GenBank/DDBJ whole genome shotgun (WGS) entry which is preliminary data.</text>
</comment>
<dbReference type="InterPro" id="IPR021810">
    <property type="entry name" value="T1RH-like_C"/>
</dbReference>
<dbReference type="CDD" id="cd18800">
    <property type="entry name" value="SF2_C_EcoR124I-like"/>
    <property type="match status" value="1"/>
</dbReference>
<dbReference type="SUPFAM" id="SSF52540">
    <property type="entry name" value="P-loop containing nucleoside triphosphate hydrolases"/>
    <property type="match status" value="2"/>
</dbReference>
<keyword evidence="9 11" id="KW-0067">ATP-binding</keyword>
<dbReference type="InterPro" id="IPR004473">
    <property type="entry name" value="Restrct_endonuc_typeI_HsdR"/>
</dbReference>
<evidence type="ECO:0000313" key="13">
    <source>
        <dbReference type="EMBL" id="MEV0971371.1"/>
    </source>
</evidence>
<keyword evidence="7 13" id="KW-0255">Endonuclease</keyword>
<dbReference type="EMBL" id="JBFALK010000012">
    <property type="protein sequence ID" value="MEV0971371.1"/>
    <property type="molecule type" value="Genomic_DNA"/>
</dbReference>
<proteinExistence type="inferred from homology"/>
<dbReference type="InterPro" id="IPR055180">
    <property type="entry name" value="HsdR_RecA-like_helicase_dom_2"/>
</dbReference>
<dbReference type="InterPro" id="IPR040980">
    <property type="entry name" value="SWI2_SNF2"/>
</dbReference>
<dbReference type="RefSeq" id="WP_358135598.1">
    <property type="nucleotide sequence ID" value="NZ_JBFALK010000012.1"/>
</dbReference>
<dbReference type="SMART" id="SM00487">
    <property type="entry name" value="DEXDc"/>
    <property type="match status" value="1"/>
</dbReference>
<evidence type="ECO:0000256" key="8">
    <source>
        <dbReference type="ARBA" id="ARBA00022801"/>
    </source>
</evidence>
<dbReference type="InterPro" id="IPR014001">
    <property type="entry name" value="Helicase_ATP-bd"/>
</dbReference>
<accession>A0ABV3GIX0</accession>
<dbReference type="PANTHER" id="PTHR30195:SF15">
    <property type="entry name" value="TYPE I RESTRICTION ENZYME HINDI ENDONUCLEASE SUBUNIT"/>
    <property type="match status" value="1"/>
</dbReference>